<dbReference type="CDD" id="cd03221">
    <property type="entry name" value="ABCF_EF-3"/>
    <property type="match status" value="2"/>
</dbReference>
<dbReference type="InterPro" id="IPR032781">
    <property type="entry name" value="ABC_tran_Xtn"/>
</dbReference>
<evidence type="ECO:0000313" key="6">
    <source>
        <dbReference type="Proteomes" id="UP000622317"/>
    </source>
</evidence>
<evidence type="ECO:0000259" key="4">
    <source>
        <dbReference type="PROSITE" id="PS50893"/>
    </source>
</evidence>
<keyword evidence="6" id="KW-1185">Reference proteome</keyword>
<dbReference type="PROSITE" id="PS00211">
    <property type="entry name" value="ABC_TRANSPORTER_1"/>
    <property type="match status" value="2"/>
</dbReference>
<dbReference type="SUPFAM" id="SSF52540">
    <property type="entry name" value="P-loop containing nucleoside triphosphate hydrolases"/>
    <property type="match status" value="2"/>
</dbReference>
<evidence type="ECO:0000313" key="5">
    <source>
        <dbReference type="EMBL" id="MBD5782615.1"/>
    </source>
</evidence>
<gene>
    <name evidence="5" type="ORF">IEN85_24170</name>
</gene>
<name>A0A927FF93_9BACT</name>
<protein>
    <submittedName>
        <fullName evidence="5">ABC-F family ATP-binding cassette domain-containing protein</fullName>
    </submittedName>
</protein>
<dbReference type="Proteomes" id="UP000622317">
    <property type="component" value="Unassembled WGS sequence"/>
</dbReference>
<dbReference type="InterPro" id="IPR017871">
    <property type="entry name" value="ABC_transporter-like_CS"/>
</dbReference>
<dbReference type="InterPro" id="IPR003593">
    <property type="entry name" value="AAA+_ATPase"/>
</dbReference>
<feature type="domain" description="ABC transporter" evidence="4">
    <location>
        <begin position="326"/>
        <end position="542"/>
    </location>
</feature>
<dbReference type="FunFam" id="3.40.50.300:FF:000011">
    <property type="entry name" value="Putative ABC transporter ATP-binding component"/>
    <property type="match status" value="1"/>
</dbReference>
<dbReference type="Pfam" id="PF00005">
    <property type="entry name" value="ABC_tran"/>
    <property type="match status" value="2"/>
</dbReference>
<reference evidence="5" key="1">
    <citation type="submission" date="2020-09" db="EMBL/GenBank/DDBJ databases">
        <title>Pelagicoccus enzymogenes sp. nov. with an EPS production, isolated from marine sediment.</title>
        <authorList>
            <person name="Feng X."/>
        </authorList>
    </citation>
    <scope>NUCLEOTIDE SEQUENCE</scope>
    <source>
        <strain evidence="5">NFK12</strain>
    </source>
</reference>
<comment type="caution">
    <text evidence="5">The sequence shown here is derived from an EMBL/GenBank/DDBJ whole genome shotgun (WGS) entry which is preliminary data.</text>
</comment>
<dbReference type="AlphaFoldDB" id="A0A927FF93"/>
<feature type="coiled-coil region" evidence="3">
    <location>
        <begin position="85"/>
        <end position="112"/>
    </location>
</feature>
<dbReference type="SMART" id="SM00382">
    <property type="entry name" value="AAA"/>
    <property type="match status" value="2"/>
</dbReference>
<dbReference type="PANTHER" id="PTHR42855:SF2">
    <property type="entry name" value="DRUG RESISTANCE ABC TRANSPORTER,ATP-BINDING PROTEIN"/>
    <property type="match status" value="1"/>
</dbReference>
<feature type="coiled-coil region" evidence="3">
    <location>
        <begin position="248"/>
        <end position="275"/>
    </location>
</feature>
<evidence type="ECO:0000256" key="1">
    <source>
        <dbReference type="ARBA" id="ARBA00022741"/>
    </source>
</evidence>
<evidence type="ECO:0000256" key="3">
    <source>
        <dbReference type="SAM" id="Coils"/>
    </source>
</evidence>
<dbReference type="GO" id="GO:0005524">
    <property type="term" value="F:ATP binding"/>
    <property type="evidence" value="ECO:0007669"/>
    <property type="project" value="UniProtKB-KW"/>
</dbReference>
<dbReference type="RefSeq" id="WP_191619686.1">
    <property type="nucleotide sequence ID" value="NZ_JACYFG010000061.1"/>
</dbReference>
<dbReference type="PROSITE" id="PS50893">
    <property type="entry name" value="ABC_TRANSPORTER_2"/>
    <property type="match status" value="2"/>
</dbReference>
<dbReference type="Gene3D" id="3.40.50.300">
    <property type="entry name" value="P-loop containing nucleotide triphosphate hydrolases"/>
    <property type="match status" value="2"/>
</dbReference>
<keyword evidence="2 5" id="KW-0067">ATP-binding</keyword>
<dbReference type="EMBL" id="JACYFG010000061">
    <property type="protein sequence ID" value="MBD5782615.1"/>
    <property type="molecule type" value="Genomic_DNA"/>
</dbReference>
<accession>A0A927FF93</accession>
<dbReference type="InterPro" id="IPR051309">
    <property type="entry name" value="ABCF_ATPase"/>
</dbReference>
<dbReference type="PANTHER" id="PTHR42855">
    <property type="entry name" value="ABC TRANSPORTER ATP-BINDING SUBUNIT"/>
    <property type="match status" value="1"/>
</dbReference>
<dbReference type="InterPro" id="IPR003439">
    <property type="entry name" value="ABC_transporter-like_ATP-bd"/>
</dbReference>
<dbReference type="Pfam" id="PF12848">
    <property type="entry name" value="ABC_tran_Xtn"/>
    <property type="match status" value="1"/>
</dbReference>
<sequence length="542" mass="61305">MIGLKNLHLRYGEKVIFGDVSLTIGVRDRIGLVGSNGAGKSTLLKLMLDEVEIDRGEFEKPDWVTLGYLPQDGIEVRGRSLYKEVETAFDDALELQAKIDDADEKLAEMDTSSEEYYDMIDMIGGWEQKLEEYEPEKMKSKIERVLLGLGFAIEDMDRDTGEFSGGWQMRIALAKLLLRQPSLLLLDEPTNHLDIIAQNWFEDYLKRYEGSIMVISHDRAFLDAVTNRTLHLSLGNITSYKGNYSFYAKESQARLDALRKQKANQEKEIQRQKDFINRFRSNVKKASMVQSRIKALDKIDIIELPKTEKKMFFRFPEPPPSSQKVIELVNMSKSYGDLEVFNNFNFHIDKGDRIAVVGVNGAGKSTLARVLAGIEPFQSGERVVGMNTVLAYFAQQQAEELDPEKTVLEEVEAAAAEAGHEDANPRGVLGALLFRKDDVFKSTTVLSGGERNRLALAKILMKRANTIILDEPTNHLDIRSKETLQDAIKEFDGTIILVSHDRDFLDPLVNKVLEVRKDGTRLLTCNVSEYIARIEEESAGKR</sequence>
<keyword evidence="1" id="KW-0547">Nucleotide-binding</keyword>
<evidence type="ECO:0000256" key="2">
    <source>
        <dbReference type="ARBA" id="ARBA00022840"/>
    </source>
</evidence>
<dbReference type="GO" id="GO:0016887">
    <property type="term" value="F:ATP hydrolysis activity"/>
    <property type="evidence" value="ECO:0007669"/>
    <property type="project" value="InterPro"/>
</dbReference>
<dbReference type="InterPro" id="IPR027417">
    <property type="entry name" value="P-loop_NTPase"/>
</dbReference>
<organism evidence="5 6">
    <name type="scientific">Pelagicoccus enzymogenes</name>
    <dbReference type="NCBI Taxonomy" id="2773457"/>
    <lineage>
        <taxon>Bacteria</taxon>
        <taxon>Pseudomonadati</taxon>
        <taxon>Verrucomicrobiota</taxon>
        <taxon>Opitutia</taxon>
        <taxon>Puniceicoccales</taxon>
        <taxon>Pelagicoccaceae</taxon>
        <taxon>Pelagicoccus</taxon>
    </lineage>
</organism>
<keyword evidence="3" id="KW-0175">Coiled coil</keyword>
<proteinExistence type="predicted"/>
<feature type="domain" description="ABC transporter" evidence="4">
    <location>
        <begin position="2"/>
        <end position="259"/>
    </location>
</feature>